<protein>
    <submittedName>
        <fullName evidence="2">Uncharacterized protein</fullName>
    </submittedName>
</protein>
<keyword evidence="1" id="KW-0812">Transmembrane</keyword>
<proteinExistence type="predicted"/>
<evidence type="ECO:0000313" key="2">
    <source>
        <dbReference type="EMBL" id="QHU09764.1"/>
    </source>
</evidence>
<feature type="transmembrane region" description="Helical" evidence="1">
    <location>
        <begin position="126"/>
        <end position="145"/>
    </location>
</feature>
<dbReference type="AlphaFoldDB" id="A0A6C0K142"/>
<accession>A0A6C0K142</accession>
<name>A0A6C0K142_9ZZZZ</name>
<evidence type="ECO:0000256" key="1">
    <source>
        <dbReference type="SAM" id="Phobius"/>
    </source>
</evidence>
<keyword evidence="1" id="KW-1133">Transmembrane helix</keyword>
<keyword evidence="1" id="KW-0472">Membrane</keyword>
<reference evidence="2" key="1">
    <citation type="journal article" date="2020" name="Nature">
        <title>Giant virus diversity and host interactions through global metagenomics.</title>
        <authorList>
            <person name="Schulz F."/>
            <person name="Roux S."/>
            <person name="Paez-Espino D."/>
            <person name="Jungbluth S."/>
            <person name="Walsh D.A."/>
            <person name="Denef V.J."/>
            <person name="McMahon K.D."/>
            <person name="Konstantinidis K.T."/>
            <person name="Eloe-Fadrosh E.A."/>
            <person name="Kyrpides N.C."/>
            <person name="Woyke T."/>
        </authorList>
    </citation>
    <scope>NUCLEOTIDE SEQUENCE</scope>
    <source>
        <strain evidence="2">GVMAG-S-1101164-164</strain>
    </source>
</reference>
<dbReference type="EMBL" id="MN740745">
    <property type="protein sequence ID" value="QHU09764.1"/>
    <property type="molecule type" value="Genomic_DNA"/>
</dbReference>
<sequence length="164" mass="18979">MDVQAFRDSRQAELSEFQKHYEFLKKEYASTLLDAINEDDSQKQQELIQTILSINTAMTEELRTILGKLNSGEKGFDPAELNMLTKELIAYQKEYAKIEDSKDKANTLKRIHQDISNKIHVRTNIFYMYMSLFAVLLVFVVMLMFRNAFTAVTSLVQQPLQSLA</sequence>
<organism evidence="2">
    <name type="scientific">viral metagenome</name>
    <dbReference type="NCBI Taxonomy" id="1070528"/>
    <lineage>
        <taxon>unclassified sequences</taxon>
        <taxon>metagenomes</taxon>
        <taxon>organismal metagenomes</taxon>
    </lineage>
</organism>